<comment type="caution">
    <text evidence="2">The sequence shown here is derived from an EMBL/GenBank/DDBJ whole genome shotgun (WGS) entry which is preliminary data.</text>
</comment>
<evidence type="ECO:0000313" key="3">
    <source>
        <dbReference type="Proteomes" id="UP001420932"/>
    </source>
</evidence>
<proteinExistence type="predicted"/>
<feature type="region of interest" description="Disordered" evidence="1">
    <location>
        <begin position="64"/>
        <end position="88"/>
    </location>
</feature>
<dbReference type="Proteomes" id="UP001420932">
    <property type="component" value="Unassembled WGS sequence"/>
</dbReference>
<feature type="compositionally biased region" description="Polar residues" evidence="1">
    <location>
        <begin position="65"/>
        <end position="88"/>
    </location>
</feature>
<reference evidence="2 3" key="1">
    <citation type="submission" date="2024-01" db="EMBL/GenBank/DDBJ databases">
        <title>Genome assemblies of Stephania.</title>
        <authorList>
            <person name="Yang L."/>
        </authorList>
    </citation>
    <scope>NUCLEOTIDE SEQUENCE [LARGE SCALE GENOMIC DNA]</scope>
    <source>
        <strain evidence="2">YNDBR</strain>
        <tissue evidence="2">Leaf</tissue>
    </source>
</reference>
<evidence type="ECO:0000256" key="1">
    <source>
        <dbReference type="SAM" id="MobiDB-lite"/>
    </source>
</evidence>
<protein>
    <submittedName>
        <fullName evidence="2">Uncharacterized protein</fullName>
    </submittedName>
</protein>
<name>A0AAP0E1A7_9MAGN</name>
<accession>A0AAP0E1A7</accession>
<keyword evidence="3" id="KW-1185">Reference proteome</keyword>
<evidence type="ECO:0000313" key="2">
    <source>
        <dbReference type="EMBL" id="KAK9082547.1"/>
    </source>
</evidence>
<dbReference type="EMBL" id="JBBNAF010000017">
    <property type="protein sequence ID" value="KAK9082547.1"/>
    <property type="molecule type" value="Genomic_DNA"/>
</dbReference>
<organism evidence="2 3">
    <name type="scientific">Stephania yunnanensis</name>
    <dbReference type="NCBI Taxonomy" id="152371"/>
    <lineage>
        <taxon>Eukaryota</taxon>
        <taxon>Viridiplantae</taxon>
        <taxon>Streptophyta</taxon>
        <taxon>Embryophyta</taxon>
        <taxon>Tracheophyta</taxon>
        <taxon>Spermatophyta</taxon>
        <taxon>Magnoliopsida</taxon>
        <taxon>Ranunculales</taxon>
        <taxon>Menispermaceae</taxon>
        <taxon>Menispermoideae</taxon>
        <taxon>Cissampelideae</taxon>
        <taxon>Stephania</taxon>
    </lineage>
</organism>
<gene>
    <name evidence="2" type="ORF">Syun_031851</name>
</gene>
<dbReference type="AlphaFoldDB" id="A0AAP0E1A7"/>
<sequence>MQSKDRDESIEEEIYVDKAFEEAAISSVGGIALCLGRAMALGLGKEKAQITGTISELRVEGPVGSLNQATAHESPAHSSTGTRSEPWSTPTAWELTVSCSISLPDGGSFPSRYYFAIGHPGVFSLARWSLLIHTGFHVPHATRVRA</sequence>